<sequence length="335" mass="38920">MTRRKSFRSSSPSSFYSFFFLFFFSSPFSLLLSLPYIYLFNSLHPVTATFFTVSFDSPSSSSSAPPNRGECSRIEDCLTEKDAVEVFKRNGENEDEETGEHRKEGHVSSGRVNEGGGGDQRKEQEEERRKKEEVSQKDVQLAIERGWWDLAKQIILKSHTHNVDLASTVRKSVGEVRTHLDELIRVLNKQHHEIQVYVHPPQTSSACVSMGSVACRGFSKHKVRLQMEQSRQVSPLPIKSSLDYSLRKQRSTCRKKRNEIDKPFTGRRRRRKKRRRSARSKSRRRESLIHSSVFLLLLLVLSALCRMYDCCFFFRDFLLCFLLNFCCLEERDVRG</sequence>
<keyword evidence="2" id="KW-0812">Transmembrane</keyword>
<evidence type="ECO:0000256" key="2">
    <source>
        <dbReference type="SAM" id="Phobius"/>
    </source>
</evidence>
<dbReference type="AlphaFoldDB" id="A0A2C6LCL1"/>
<keyword evidence="2" id="KW-1133">Transmembrane helix</keyword>
<feature type="region of interest" description="Disordered" evidence="1">
    <location>
        <begin position="89"/>
        <end position="136"/>
    </location>
</feature>
<feature type="compositionally biased region" description="Basic and acidic residues" evidence="1">
    <location>
        <begin position="119"/>
        <end position="136"/>
    </location>
</feature>
<proteinExistence type="predicted"/>
<dbReference type="RefSeq" id="XP_067927453.1">
    <property type="nucleotide sequence ID" value="XM_068060572.1"/>
</dbReference>
<evidence type="ECO:0000313" key="4">
    <source>
        <dbReference type="Proteomes" id="UP000221165"/>
    </source>
</evidence>
<feature type="transmembrane region" description="Helical" evidence="2">
    <location>
        <begin position="287"/>
        <end position="304"/>
    </location>
</feature>
<comment type="caution">
    <text evidence="3">The sequence shown here is derived from an EMBL/GenBank/DDBJ whole genome shotgun (WGS) entry which is preliminary data.</text>
</comment>
<reference evidence="3 4" key="1">
    <citation type="journal article" date="2017" name="Int. J. Parasitol.">
        <title>The genome of the protozoan parasite Cystoisospora suis and a reverse vaccinology approach to identify vaccine candidates.</title>
        <authorList>
            <person name="Palmieri N."/>
            <person name="Shrestha A."/>
            <person name="Ruttkowski B."/>
            <person name="Beck T."/>
            <person name="Vogl C."/>
            <person name="Tomley F."/>
            <person name="Blake D.P."/>
            <person name="Joachim A."/>
        </authorList>
    </citation>
    <scope>NUCLEOTIDE SEQUENCE [LARGE SCALE GENOMIC DNA]</scope>
    <source>
        <strain evidence="3 4">Wien I</strain>
    </source>
</reference>
<dbReference type="OrthoDB" id="204603at2759"/>
<keyword evidence="2" id="KW-0472">Membrane</keyword>
<organism evidence="3 4">
    <name type="scientific">Cystoisospora suis</name>
    <dbReference type="NCBI Taxonomy" id="483139"/>
    <lineage>
        <taxon>Eukaryota</taxon>
        <taxon>Sar</taxon>
        <taxon>Alveolata</taxon>
        <taxon>Apicomplexa</taxon>
        <taxon>Conoidasida</taxon>
        <taxon>Coccidia</taxon>
        <taxon>Eucoccidiorida</taxon>
        <taxon>Eimeriorina</taxon>
        <taxon>Sarcocystidae</taxon>
        <taxon>Cystoisospora</taxon>
    </lineage>
</organism>
<dbReference type="Proteomes" id="UP000221165">
    <property type="component" value="Unassembled WGS sequence"/>
</dbReference>
<dbReference type="VEuPathDB" id="ToxoDB:CSUI_000338"/>
<keyword evidence="4" id="KW-1185">Reference proteome</keyword>
<feature type="compositionally biased region" description="Basic residues" evidence="1">
    <location>
        <begin position="265"/>
        <end position="283"/>
    </location>
</feature>
<accession>A0A2C6LCL1</accession>
<protein>
    <submittedName>
        <fullName evidence="3">Cs domain-containing protein</fullName>
    </submittedName>
</protein>
<feature type="transmembrane region" description="Helical" evidence="2">
    <location>
        <begin position="15"/>
        <end position="39"/>
    </location>
</feature>
<dbReference type="GeneID" id="94423783"/>
<dbReference type="EMBL" id="MIGC01000151">
    <property type="protein sequence ID" value="PHJ25807.1"/>
    <property type="molecule type" value="Genomic_DNA"/>
</dbReference>
<feature type="region of interest" description="Disordered" evidence="1">
    <location>
        <begin position="257"/>
        <end position="283"/>
    </location>
</feature>
<evidence type="ECO:0000313" key="3">
    <source>
        <dbReference type="EMBL" id="PHJ25807.1"/>
    </source>
</evidence>
<gene>
    <name evidence="3" type="ORF">CSUI_000338</name>
</gene>
<name>A0A2C6LCL1_9APIC</name>
<evidence type="ECO:0000256" key="1">
    <source>
        <dbReference type="SAM" id="MobiDB-lite"/>
    </source>
</evidence>